<organism evidence="19 21">
    <name type="scientific">Klebsiella pneumoniae</name>
    <dbReference type="NCBI Taxonomy" id="573"/>
    <lineage>
        <taxon>Bacteria</taxon>
        <taxon>Pseudomonadati</taxon>
        <taxon>Pseudomonadota</taxon>
        <taxon>Gammaproteobacteria</taxon>
        <taxon>Enterobacterales</taxon>
        <taxon>Enterobacteriaceae</taxon>
        <taxon>Klebsiella/Raoultella group</taxon>
        <taxon>Klebsiella</taxon>
        <taxon>Klebsiella pneumoniae complex</taxon>
    </lineage>
</organism>
<dbReference type="Proteomes" id="UP000251088">
    <property type="component" value="Unassembled WGS sequence"/>
</dbReference>
<evidence type="ECO:0000256" key="1">
    <source>
        <dbReference type="ARBA" id="ARBA00001966"/>
    </source>
</evidence>
<dbReference type="EC" id="1.3.98.3" evidence="6"/>
<accession>A0A2X3D4S2</accession>
<evidence type="ECO:0000256" key="17">
    <source>
        <dbReference type="ARBA" id="ARBA00048321"/>
    </source>
</evidence>
<dbReference type="InterPro" id="IPR058240">
    <property type="entry name" value="rSAM_sf"/>
</dbReference>
<evidence type="ECO:0000256" key="5">
    <source>
        <dbReference type="ARBA" id="ARBA00011245"/>
    </source>
</evidence>
<keyword evidence="12 19" id="KW-0560">Oxidoreductase</keyword>
<reference evidence="20 22" key="2">
    <citation type="submission" date="2018-12" db="EMBL/GenBank/DDBJ databases">
        <authorList>
            <consortium name="Pathogen Informatics"/>
        </authorList>
    </citation>
    <scope>NUCLEOTIDE SEQUENCE [LARGE SCALE GENOMIC DNA]</scope>
    <source>
        <strain evidence="20 22">NCTC13635</strain>
    </source>
</reference>
<dbReference type="SUPFAM" id="SSF102114">
    <property type="entry name" value="Radical SAM enzymes"/>
    <property type="match status" value="1"/>
</dbReference>
<keyword evidence="8" id="KW-0004">4Fe-4S</keyword>
<evidence type="ECO:0000256" key="9">
    <source>
        <dbReference type="ARBA" id="ARBA00022490"/>
    </source>
</evidence>
<dbReference type="AlphaFoldDB" id="A0A2X3D4S2"/>
<keyword evidence="11" id="KW-0479">Metal-binding</keyword>
<keyword evidence="14" id="KW-0411">Iron-sulfur</keyword>
<comment type="pathway">
    <text evidence="3">Porphyrin-containing compound metabolism; protoporphyrin-IX biosynthesis; protoporphyrinogen-IX from coproporphyrinogen-III (AdoMet route): step 1/1.</text>
</comment>
<comment type="catalytic activity">
    <reaction evidence="17">
        <text>coproporphyrinogen III + 2 S-adenosyl-L-methionine = protoporphyrinogen IX + 2 5'-deoxyadenosine + 2 L-methionine + 2 CO2</text>
        <dbReference type="Rhea" id="RHEA:15425"/>
        <dbReference type="ChEBI" id="CHEBI:16526"/>
        <dbReference type="ChEBI" id="CHEBI:17319"/>
        <dbReference type="ChEBI" id="CHEBI:57307"/>
        <dbReference type="ChEBI" id="CHEBI:57309"/>
        <dbReference type="ChEBI" id="CHEBI:57844"/>
        <dbReference type="ChEBI" id="CHEBI:59789"/>
        <dbReference type="EC" id="1.3.98.3"/>
    </reaction>
</comment>
<evidence type="ECO:0000256" key="12">
    <source>
        <dbReference type="ARBA" id="ARBA00023002"/>
    </source>
</evidence>
<keyword evidence="15" id="KW-0627">Porphyrin biosynthesis</keyword>
<comment type="subunit">
    <text evidence="5">Monomer.</text>
</comment>
<dbReference type="GO" id="GO:0046872">
    <property type="term" value="F:metal ion binding"/>
    <property type="evidence" value="ECO:0007669"/>
    <property type="project" value="UniProtKB-KW"/>
</dbReference>
<dbReference type="Gene3D" id="1.10.10.920">
    <property type="match status" value="1"/>
</dbReference>
<dbReference type="GO" id="GO:0005737">
    <property type="term" value="C:cytoplasm"/>
    <property type="evidence" value="ECO:0007669"/>
    <property type="project" value="UniProtKB-SubCell"/>
</dbReference>
<evidence type="ECO:0000256" key="15">
    <source>
        <dbReference type="ARBA" id="ARBA00023244"/>
    </source>
</evidence>
<evidence type="ECO:0000256" key="14">
    <source>
        <dbReference type="ARBA" id="ARBA00023014"/>
    </source>
</evidence>
<gene>
    <name evidence="19" type="primary">hemN_4</name>
    <name evidence="20" type="synonym">hemN_2</name>
    <name evidence="20" type="ORF">NCTC13635_03548</name>
    <name evidence="19" type="ORF">NCTC9128_03812</name>
</gene>
<dbReference type="GO" id="GO:0006782">
    <property type="term" value="P:protoporphyrinogen IX biosynthetic process"/>
    <property type="evidence" value="ECO:0007669"/>
    <property type="project" value="UniProtKB-ARBA"/>
</dbReference>
<evidence type="ECO:0000256" key="8">
    <source>
        <dbReference type="ARBA" id="ARBA00022485"/>
    </source>
</evidence>
<evidence type="ECO:0000256" key="2">
    <source>
        <dbReference type="ARBA" id="ARBA00004496"/>
    </source>
</evidence>
<reference evidence="19 21" key="1">
    <citation type="submission" date="2018-06" db="EMBL/GenBank/DDBJ databases">
        <authorList>
            <consortium name="Pathogen Informatics"/>
            <person name="Doyle S."/>
        </authorList>
    </citation>
    <scope>NUCLEOTIDE SEQUENCE [LARGE SCALE GENOMIC DNA]</scope>
    <source>
        <strain evidence="19 21">NCTC9128</strain>
    </source>
</reference>
<protein>
    <recommendedName>
        <fullName evidence="7">Oxygen-independent coproporphyrinogen III oxidase</fullName>
        <ecNumber evidence="6">1.3.98.3</ecNumber>
    </recommendedName>
    <alternativeName>
        <fullName evidence="16">Coproporphyrinogen III dehydrogenase</fullName>
    </alternativeName>
</protein>
<dbReference type="Proteomes" id="UP000282433">
    <property type="component" value="Chromosome"/>
</dbReference>
<dbReference type="FunFam" id="1.10.10.920:FF:000001">
    <property type="entry name" value="Coproporphyrinogen-III oxidase"/>
    <property type="match status" value="1"/>
</dbReference>
<comment type="subcellular location">
    <subcellularLocation>
        <location evidence="2">Cytoplasm</location>
    </subcellularLocation>
</comment>
<keyword evidence="10" id="KW-0949">S-adenosyl-L-methionine</keyword>
<dbReference type="GO" id="GO:0051539">
    <property type="term" value="F:4 iron, 4 sulfur cluster binding"/>
    <property type="evidence" value="ECO:0007669"/>
    <property type="project" value="UniProtKB-KW"/>
</dbReference>
<keyword evidence="9" id="KW-0963">Cytoplasm</keyword>
<name>A0A2X3D4S2_KLEPN</name>
<evidence type="ECO:0000256" key="10">
    <source>
        <dbReference type="ARBA" id="ARBA00022691"/>
    </source>
</evidence>
<evidence type="ECO:0000313" key="20">
    <source>
        <dbReference type="EMBL" id="VEB03321.1"/>
    </source>
</evidence>
<evidence type="ECO:0000256" key="11">
    <source>
        <dbReference type="ARBA" id="ARBA00022723"/>
    </source>
</evidence>
<evidence type="ECO:0000256" key="4">
    <source>
        <dbReference type="ARBA" id="ARBA00005493"/>
    </source>
</evidence>
<dbReference type="GO" id="GO:0051989">
    <property type="term" value="F:coproporphyrinogen dehydrogenase activity"/>
    <property type="evidence" value="ECO:0007669"/>
    <property type="project" value="UniProtKB-EC"/>
</dbReference>
<keyword evidence="13" id="KW-0408">Iron</keyword>
<proteinExistence type="inferred from homology"/>
<evidence type="ECO:0000313" key="19">
    <source>
        <dbReference type="EMBL" id="SQC15765.1"/>
    </source>
</evidence>
<evidence type="ECO:0000313" key="21">
    <source>
        <dbReference type="Proteomes" id="UP000251088"/>
    </source>
</evidence>
<dbReference type="Pfam" id="PF06969">
    <property type="entry name" value="HemN_C"/>
    <property type="match status" value="1"/>
</dbReference>
<evidence type="ECO:0000256" key="3">
    <source>
        <dbReference type="ARBA" id="ARBA00004785"/>
    </source>
</evidence>
<evidence type="ECO:0000313" key="22">
    <source>
        <dbReference type="Proteomes" id="UP000282433"/>
    </source>
</evidence>
<evidence type="ECO:0000256" key="6">
    <source>
        <dbReference type="ARBA" id="ARBA00011912"/>
    </source>
</evidence>
<sequence length="85" mass="9661">MIKALICNFQLDIAAVEAQWDVDFASYFAEDLKLLAPLAHDGLVAVDDKVIQVTAKGRLLIRNICMCFDAYLRQKARMQQFSRVI</sequence>
<feature type="domain" description="HemN C-terminal" evidence="18">
    <location>
        <begin position="1"/>
        <end position="60"/>
    </location>
</feature>
<dbReference type="EMBL" id="LR134162">
    <property type="protein sequence ID" value="VEB03321.1"/>
    <property type="molecule type" value="Genomic_DNA"/>
</dbReference>
<dbReference type="InterPro" id="IPR010723">
    <property type="entry name" value="HemN_C"/>
</dbReference>
<evidence type="ECO:0000256" key="16">
    <source>
        <dbReference type="ARBA" id="ARBA00030263"/>
    </source>
</evidence>
<evidence type="ECO:0000256" key="7">
    <source>
        <dbReference type="ARBA" id="ARBA00020156"/>
    </source>
</evidence>
<comment type="similarity">
    <text evidence="4">Belongs to the anaerobic coproporphyrinogen-III oxidase family.</text>
</comment>
<dbReference type="EMBL" id="UAWN01000012">
    <property type="protein sequence ID" value="SQC15765.1"/>
    <property type="molecule type" value="Genomic_DNA"/>
</dbReference>
<evidence type="ECO:0000259" key="18">
    <source>
        <dbReference type="Pfam" id="PF06969"/>
    </source>
</evidence>
<comment type="cofactor">
    <cofactor evidence="1">
        <name>[4Fe-4S] cluster</name>
        <dbReference type="ChEBI" id="CHEBI:49883"/>
    </cofactor>
</comment>
<evidence type="ECO:0000256" key="13">
    <source>
        <dbReference type="ARBA" id="ARBA00023004"/>
    </source>
</evidence>